<dbReference type="PANTHER" id="PTHR30346:SF28">
    <property type="entry name" value="HTH-TYPE TRANSCRIPTIONAL REGULATOR CYNR"/>
    <property type="match status" value="1"/>
</dbReference>
<dbReference type="FunFam" id="1.10.10.10:FF:000001">
    <property type="entry name" value="LysR family transcriptional regulator"/>
    <property type="match status" value="1"/>
</dbReference>
<keyword evidence="4" id="KW-0804">Transcription</keyword>
<dbReference type="InterPro" id="IPR036390">
    <property type="entry name" value="WH_DNA-bd_sf"/>
</dbReference>
<name>A0A4P8IIJ3_9FIRM</name>
<dbReference type="OrthoDB" id="108771at2"/>
<feature type="domain" description="HTH lysR-type" evidence="5">
    <location>
        <begin position="1"/>
        <end position="58"/>
    </location>
</feature>
<dbReference type="GO" id="GO:0003677">
    <property type="term" value="F:DNA binding"/>
    <property type="evidence" value="ECO:0007669"/>
    <property type="project" value="UniProtKB-KW"/>
</dbReference>
<dbReference type="GO" id="GO:0003700">
    <property type="term" value="F:DNA-binding transcription factor activity"/>
    <property type="evidence" value="ECO:0007669"/>
    <property type="project" value="InterPro"/>
</dbReference>
<evidence type="ECO:0000256" key="4">
    <source>
        <dbReference type="ARBA" id="ARBA00023163"/>
    </source>
</evidence>
<dbReference type="SUPFAM" id="SSF46785">
    <property type="entry name" value="Winged helix' DNA-binding domain"/>
    <property type="match status" value="1"/>
</dbReference>
<keyword evidence="7" id="KW-1185">Reference proteome</keyword>
<protein>
    <submittedName>
        <fullName evidence="6">Putative transcriptional regulator</fullName>
    </submittedName>
</protein>
<dbReference type="GO" id="GO:0032993">
    <property type="term" value="C:protein-DNA complex"/>
    <property type="evidence" value="ECO:0007669"/>
    <property type="project" value="TreeGrafter"/>
</dbReference>
<keyword evidence="3" id="KW-0238">DNA-binding</keyword>
<evidence type="ECO:0000313" key="6">
    <source>
        <dbReference type="EMBL" id="QCP35803.1"/>
    </source>
</evidence>
<dbReference type="SUPFAM" id="SSF53850">
    <property type="entry name" value="Periplasmic binding protein-like II"/>
    <property type="match status" value="1"/>
</dbReference>
<dbReference type="KEGG" id="arf:AR1Y2_2349"/>
<dbReference type="RefSeq" id="WP_137329118.1">
    <property type="nucleotide sequence ID" value="NZ_CP040058.1"/>
</dbReference>
<keyword evidence="2" id="KW-0805">Transcription regulation</keyword>
<dbReference type="PANTHER" id="PTHR30346">
    <property type="entry name" value="TRANSCRIPTIONAL DUAL REGULATOR HCAR-RELATED"/>
    <property type="match status" value="1"/>
</dbReference>
<dbReference type="InterPro" id="IPR000847">
    <property type="entry name" value="LysR_HTH_N"/>
</dbReference>
<dbReference type="Proteomes" id="UP000298653">
    <property type="component" value="Chromosome"/>
</dbReference>
<dbReference type="PROSITE" id="PS50931">
    <property type="entry name" value="HTH_LYSR"/>
    <property type="match status" value="1"/>
</dbReference>
<comment type="similarity">
    <text evidence="1">Belongs to the LysR transcriptional regulatory family.</text>
</comment>
<evidence type="ECO:0000259" key="5">
    <source>
        <dbReference type="PROSITE" id="PS50931"/>
    </source>
</evidence>
<dbReference type="InterPro" id="IPR005119">
    <property type="entry name" value="LysR_subst-bd"/>
</dbReference>
<reference evidence="6 7" key="1">
    <citation type="submission" date="2019-05" db="EMBL/GenBank/DDBJ databases">
        <title>Complete genome sequencing of Anaerostipes rhamnosivorans.</title>
        <authorList>
            <person name="Bui T.P.N."/>
            <person name="de Vos W.M."/>
        </authorList>
    </citation>
    <scope>NUCLEOTIDE SEQUENCE [LARGE SCALE GENOMIC DNA]</scope>
    <source>
        <strain evidence="6 7">1y2</strain>
    </source>
</reference>
<dbReference type="PRINTS" id="PR00039">
    <property type="entry name" value="HTHLYSR"/>
</dbReference>
<evidence type="ECO:0000256" key="2">
    <source>
        <dbReference type="ARBA" id="ARBA00023015"/>
    </source>
</evidence>
<gene>
    <name evidence="6" type="ORF">AR1Y2_2349</name>
</gene>
<sequence length="300" mass="34836">MLFKQLKYFTEVIKCGSFTEAAERCFISQSAISQQIRALEESLGVELIKRKNRKFSMTPAGEYFYRHGLVLLDEAERLKRETVRIGSHKEEQLKIGYLRCYGGMEFRQAVAVFSEKYPELELEIVTGNHEELYDLLRFGGVDLILNDQRRAFSEEYENYQLVTSSCYIELSERSALSALTYVTLEDLRKIPCILVASEDQQEREKDHYAKTMGFPDNFLFAVTLEEGRLLAAANKGFLPVEGTSEGASKPEPAIRRIPLCRDGKQIKRNYCAFWKKERTGYYIEEFAEILRQMFLKKQEQ</sequence>
<dbReference type="InterPro" id="IPR036388">
    <property type="entry name" value="WH-like_DNA-bd_sf"/>
</dbReference>
<dbReference type="Gene3D" id="3.40.190.10">
    <property type="entry name" value="Periplasmic binding protein-like II"/>
    <property type="match status" value="2"/>
</dbReference>
<evidence type="ECO:0000256" key="3">
    <source>
        <dbReference type="ARBA" id="ARBA00023125"/>
    </source>
</evidence>
<dbReference type="CDD" id="cd05466">
    <property type="entry name" value="PBP2_LTTR_substrate"/>
    <property type="match status" value="1"/>
</dbReference>
<evidence type="ECO:0000256" key="1">
    <source>
        <dbReference type="ARBA" id="ARBA00009437"/>
    </source>
</evidence>
<dbReference type="Gene3D" id="1.10.10.10">
    <property type="entry name" value="Winged helix-like DNA-binding domain superfamily/Winged helix DNA-binding domain"/>
    <property type="match status" value="1"/>
</dbReference>
<dbReference type="EMBL" id="CP040058">
    <property type="protein sequence ID" value="QCP35803.1"/>
    <property type="molecule type" value="Genomic_DNA"/>
</dbReference>
<organism evidence="6 7">
    <name type="scientific">Anaerostipes rhamnosivorans</name>
    <dbReference type="NCBI Taxonomy" id="1229621"/>
    <lineage>
        <taxon>Bacteria</taxon>
        <taxon>Bacillati</taxon>
        <taxon>Bacillota</taxon>
        <taxon>Clostridia</taxon>
        <taxon>Lachnospirales</taxon>
        <taxon>Lachnospiraceae</taxon>
        <taxon>Anaerostipes</taxon>
    </lineage>
</organism>
<accession>A0A4P8IIJ3</accession>
<dbReference type="AlphaFoldDB" id="A0A4P8IIJ3"/>
<evidence type="ECO:0000313" key="7">
    <source>
        <dbReference type="Proteomes" id="UP000298653"/>
    </source>
</evidence>
<dbReference type="Pfam" id="PF00126">
    <property type="entry name" value="HTH_1"/>
    <property type="match status" value="1"/>
</dbReference>
<dbReference type="Pfam" id="PF03466">
    <property type="entry name" value="LysR_substrate"/>
    <property type="match status" value="1"/>
</dbReference>
<proteinExistence type="inferred from homology"/>